<dbReference type="EMBL" id="NHSD01000024">
    <property type="protein sequence ID" value="MBK5925816.1"/>
    <property type="molecule type" value="Genomic_DNA"/>
</dbReference>
<name>A0A934WGW6_9RHOB</name>
<evidence type="ECO:0000313" key="4">
    <source>
        <dbReference type="Proteomes" id="UP000706333"/>
    </source>
</evidence>
<evidence type="ECO:0000256" key="1">
    <source>
        <dbReference type="SAM" id="MobiDB-lite"/>
    </source>
</evidence>
<accession>A0A934WGW6</accession>
<organism evidence="3 4">
    <name type="scientific">Rhodobaculum claviforme</name>
    <dbReference type="NCBI Taxonomy" id="1549854"/>
    <lineage>
        <taxon>Bacteria</taxon>
        <taxon>Pseudomonadati</taxon>
        <taxon>Pseudomonadota</taxon>
        <taxon>Alphaproteobacteria</taxon>
        <taxon>Rhodobacterales</taxon>
        <taxon>Paracoccaceae</taxon>
        <taxon>Rhodobaculum</taxon>
    </lineage>
</organism>
<feature type="region of interest" description="Disordered" evidence="1">
    <location>
        <begin position="108"/>
        <end position="131"/>
    </location>
</feature>
<evidence type="ECO:0000313" key="3">
    <source>
        <dbReference type="EMBL" id="MBK5925816.1"/>
    </source>
</evidence>
<feature type="compositionally biased region" description="Gly residues" evidence="1">
    <location>
        <begin position="1"/>
        <end position="11"/>
    </location>
</feature>
<dbReference type="PANTHER" id="PTHR30024">
    <property type="entry name" value="ALIPHATIC SULFONATES-BINDING PROTEIN-RELATED"/>
    <property type="match status" value="1"/>
</dbReference>
<sequence length="460" mass="46847">MGVEFGMGGRAGALSGRRPPGSGPAGMGPTHAARPRAEGGAARGPRPSPLASAPRQRPSVAPEASGLDCVGASEGGRGRSGVAPHCGTRWPRQRQMRTDECLNLPAGEGLVQAGPRPRCPDTPDLTGGTTAMPRNRITRRAALALGLAGLAAPSILGARTARLGRLRLQTPASGPGILMAHARARGLLADLADEVDLSIWTTADEMRAELVSGRVPVTVVPTQAAASLYNRGFGIRLVATLTDGHCGLVARGIEGCSIPDLRAGSVVVPNVNDFTGHMMRLALGHHGMTPQDVTLIPAATQMEAAQVLLAGRADVALLAEPAATAALLRGRSDGQDLHRGVQMRDVLGAITGLRPSLPQAALAMRADYAAEHPWLAAALTGALAQAAASVNADPAAAALDAAAFLDRAAPLLAQAIPFAHIAVRSATAARPEVEALFAALIAADPGLIGGALPDDGLYAL</sequence>
<gene>
    <name evidence="3" type="ORF">CCR87_00330</name>
</gene>
<proteinExistence type="predicted"/>
<reference evidence="3" key="2">
    <citation type="journal article" date="2020" name="Microorganisms">
        <title>Osmotic Adaptation and Compatible Solute Biosynthesis of Phototrophic Bacteria as Revealed from Genome Analyses.</title>
        <authorList>
            <person name="Imhoff J.F."/>
            <person name="Rahn T."/>
            <person name="Kunzel S."/>
            <person name="Keller A."/>
            <person name="Neulinger S.C."/>
        </authorList>
    </citation>
    <scope>NUCLEOTIDE SEQUENCE</scope>
    <source>
        <strain evidence="3">LMG 28126</strain>
    </source>
</reference>
<feature type="domain" description="SsuA/THI5-like" evidence="2">
    <location>
        <begin position="196"/>
        <end position="397"/>
    </location>
</feature>
<evidence type="ECO:0000259" key="2">
    <source>
        <dbReference type="Pfam" id="PF09084"/>
    </source>
</evidence>
<reference evidence="3" key="1">
    <citation type="submission" date="2017-05" db="EMBL/GenBank/DDBJ databases">
        <authorList>
            <person name="Imhoff J.F."/>
            <person name="Rahn T."/>
            <person name="Kuenzel S."/>
            <person name="Neulinger S.C."/>
        </authorList>
    </citation>
    <scope>NUCLEOTIDE SEQUENCE</scope>
    <source>
        <strain evidence="3">LMG 28126</strain>
    </source>
</reference>
<dbReference type="InterPro" id="IPR015168">
    <property type="entry name" value="SsuA/THI5"/>
</dbReference>
<dbReference type="Gene3D" id="3.40.190.10">
    <property type="entry name" value="Periplasmic binding protein-like II"/>
    <property type="match status" value="2"/>
</dbReference>
<feature type="compositionally biased region" description="Low complexity" evidence="1">
    <location>
        <begin position="38"/>
        <end position="59"/>
    </location>
</feature>
<feature type="region of interest" description="Disordered" evidence="1">
    <location>
        <begin position="1"/>
        <end position="88"/>
    </location>
</feature>
<dbReference type="SUPFAM" id="SSF53850">
    <property type="entry name" value="Periplasmic binding protein-like II"/>
    <property type="match status" value="1"/>
</dbReference>
<dbReference type="AlphaFoldDB" id="A0A934WGW6"/>
<dbReference type="PANTHER" id="PTHR30024:SF46">
    <property type="entry name" value="ABC TRANSPORTER, SUBSTRATE-BINDING LIPOPROTEIN"/>
    <property type="match status" value="1"/>
</dbReference>
<dbReference type="Proteomes" id="UP000706333">
    <property type="component" value="Unassembled WGS sequence"/>
</dbReference>
<keyword evidence="4" id="KW-1185">Reference proteome</keyword>
<comment type="caution">
    <text evidence="3">The sequence shown here is derived from an EMBL/GenBank/DDBJ whole genome shotgun (WGS) entry which is preliminary data.</text>
</comment>
<protein>
    <recommendedName>
        <fullName evidence="2">SsuA/THI5-like domain-containing protein</fullName>
    </recommendedName>
</protein>
<dbReference type="Pfam" id="PF09084">
    <property type="entry name" value="NMT1"/>
    <property type="match status" value="1"/>
</dbReference>